<proteinExistence type="predicted"/>
<feature type="region of interest" description="Disordered" evidence="1">
    <location>
        <begin position="110"/>
        <end position="146"/>
    </location>
</feature>
<dbReference type="Proteomes" id="UP001529510">
    <property type="component" value="Unassembled WGS sequence"/>
</dbReference>
<name>A0ABD0PTR6_CIRMR</name>
<feature type="compositionally biased region" description="Pro residues" evidence="1">
    <location>
        <begin position="40"/>
        <end position="50"/>
    </location>
</feature>
<accession>A0ABD0PTR6</accession>
<protein>
    <submittedName>
        <fullName evidence="2">Uncharacterized protein</fullName>
    </submittedName>
</protein>
<feature type="region of interest" description="Disordered" evidence="1">
    <location>
        <begin position="15"/>
        <end position="50"/>
    </location>
</feature>
<evidence type="ECO:0000256" key="1">
    <source>
        <dbReference type="SAM" id="MobiDB-lite"/>
    </source>
</evidence>
<comment type="caution">
    <text evidence="2">The sequence shown here is derived from an EMBL/GenBank/DDBJ whole genome shotgun (WGS) entry which is preliminary data.</text>
</comment>
<evidence type="ECO:0000313" key="3">
    <source>
        <dbReference type="Proteomes" id="UP001529510"/>
    </source>
</evidence>
<feature type="compositionally biased region" description="Polar residues" evidence="1">
    <location>
        <begin position="25"/>
        <end position="39"/>
    </location>
</feature>
<dbReference type="EMBL" id="JAMKFB020000013">
    <property type="protein sequence ID" value="KAL0177292.1"/>
    <property type="molecule type" value="Genomic_DNA"/>
</dbReference>
<gene>
    <name evidence="2" type="ORF">M9458_026186</name>
</gene>
<reference evidence="2 3" key="1">
    <citation type="submission" date="2024-05" db="EMBL/GenBank/DDBJ databases">
        <title>Genome sequencing and assembly of Indian major carp, Cirrhinus mrigala (Hamilton, 1822).</title>
        <authorList>
            <person name="Mohindra V."/>
            <person name="Chowdhury L.M."/>
            <person name="Lal K."/>
            <person name="Jena J.K."/>
        </authorList>
    </citation>
    <scope>NUCLEOTIDE SEQUENCE [LARGE SCALE GENOMIC DNA]</scope>
    <source>
        <strain evidence="2">CM1030</strain>
        <tissue evidence="2">Blood</tissue>
    </source>
</reference>
<evidence type="ECO:0000313" key="2">
    <source>
        <dbReference type="EMBL" id="KAL0177292.1"/>
    </source>
</evidence>
<dbReference type="AlphaFoldDB" id="A0ABD0PTR6"/>
<organism evidence="2 3">
    <name type="scientific">Cirrhinus mrigala</name>
    <name type="common">Mrigala</name>
    <dbReference type="NCBI Taxonomy" id="683832"/>
    <lineage>
        <taxon>Eukaryota</taxon>
        <taxon>Metazoa</taxon>
        <taxon>Chordata</taxon>
        <taxon>Craniata</taxon>
        <taxon>Vertebrata</taxon>
        <taxon>Euteleostomi</taxon>
        <taxon>Actinopterygii</taxon>
        <taxon>Neopterygii</taxon>
        <taxon>Teleostei</taxon>
        <taxon>Ostariophysi</taxon>
        <taxon>Cypriniformes</taxon>
        <taxon>Cyprinidae</taxon>
        <taxon>Labeoninae</taxon>
        <taxon>Labeonini</taxon>
        <taxon>Cirrhinus</taxon>
    </lineage>
</organism>
<feature type="compositionally biased region" description="Pro residues" evidence="1">
    <location>
        <begin position="118"/>
        <end position="130"/>
    </location>
</feature>
<feature type="non-terminal residue" evidence="2">
    <location>
        <position position="1"/>
    </location>
</feature>
<keyword evidence="3" id="KW-1185">Reference proteome</keyword>
<sequence>SASLHRRHGWRILRVPDSASALRPSGSTPAPSSLVSTVSPPAPPGSLVPPAPPWAPLLQLRLVAPSGSSFPPAPPQFSVALAPPRTSGFPPWSPEPWAMPWPSGSLVSPRIIGSLSPPRAPPPPAPPPSGSPLELSALPPPWLLPL</sequence>